<evidence type="ECO:0000256" key="2">
    <source>
        <dbReference type="ARBA" id="ARBA00022458"/>
    </source>
</evidence>
<reference evidence="10" key="1">
    <citation type="submission" date="2018-07" db="EMBL/GenBank/DDBJ databases">
        <title>Genome Structure of the Opportunistic Pathogen Paracoccus yeei (Alphaproteobacteria) and Identification of Putative Virulence Factors.</title>
        <authorList>
            <person name="Lasek R."/>
            <person name="Szuplewska M."/>
            <person name="Mitura M."/>
            <person name="Decewicz P."/>
            <person name="Chmielowska C."/>
            <person name="Pawlot A."/>
            <person name="Sentkowska D."/>
            <person name="Czarnecki J."/>
            <person name="Bartosik D."/>
        </authorList>
    </citation>
    <scope>NUCLEOTIDE SEQUENCE [LARGE SCALE GENOMIC DNA]</scope>
    <source>
        <strain evidence="10">CCUG 32053</strain>
    </source>
</reference>
<dbReference type="Pfam" id="PF12464">
    <property type="entry name" value="Mac"/>
    <property type="match status" value="1"/>
</dbReference>
<dbReference type="FunFam" id="2.160.10.10:FF:000025">
    <property type="entry name" value="Hexapeptide-repeat containing-acetyltransferase"/>
    <property type="match status" value="1"/>
</dbReference>
<proteinExistence type="inferred from homology"/>
<keyword evidence="3 9" id="KW-0808">Transferase</keyword>
<comment type="function">
    <text evidence="6">Acetyltransferase implicated in the O-acetylation of Nod factors.</text>
</comment>
<evidence type="ECO:0000256" key="1">
    <source>
        <dbReference type="ARBA" id="ARBA00007274"/>
    </source>
</evidence>
<dbReference type="GO" id="GO:0005829">
    <property type="term" value="C:cytosol"/>
    <property type="evidence" value="ECO:0007669"/>
    <property type="project" value="TreeGrafter"/>
</dbReference>
<evidence type="ECO:0000256" key="7">
    <source>
        <dbReference type="ARBA" id="ARBA00067695"/>
    </source>
</evidence>
<accession>A0A386UM48</accession>
<dbReference type="PANTHER" id="PTHR23416">
    <property type="entry name" value="SIALIC ACID SYNTHASE-RELATED"/>
    <property type="match status" value="1"/>
</dbReference>
<dbReference type="AlphaFoldDB" id="A0A386UM48"/>
<keyword evidence="2" id="KW-0536">Nodulation</keyword>
<comment type="similarity">
    <text evidence="1">Belongs to the transferase hexapeptide repeat family.</text>
</comment>
<keyword evidence="4" id="KW-0677">Repeat</keyword>
<evidence type="ECO:0000256" key="3">
    <source>
        <dbReference type="ARBA" id="ARBA00022679"/>
    </source>
</evidence>
<dbReference type="InterPro" id="IPR051159">
    <property type="entry name" value="Hexapeptide_acetyltransf"/>
</dbReference>
<gene>
    <name evidence="9" type="ORF">PY32053_02169</name>
</gene>
<name>A0A386UM48_9RHOB</name>
<evidence type="ECO:0000313" key="9">
    <source>
        <dbReference type="EMBL" id="AYF01783.1"/>
    </source>
</evidence>
<dbReference type="Gene3D" id="2.160.10.10">
    <property type="entry name" value="Hexapeptide repeat proteins"/>
    <property type="match status" value="1"/>
</dbReference>
<evidence type="ECO:0000256" key="5">
    <source>
        <dbReference type="ARBA" id="ARBA00023315"/>
    </source>
</evidence>
<dbReference type="PROSITE" id="PS00101">
    <property type="entry name" value="HEXAPEP_TRANSFERASES"/>
    <property type="match status" value="1"/>
</dbReference>
<dbReference type="PANTHER" id="PTHR23416:SF23">
    <property type="entry name" value="ACETYLTRANSFERASE C18B11.09C-RELATED"/>
    <property type="match status" value="1"/>
</dbReference>
<evidence type="ECO:0000313" key="10">
    <source>
        <dbReference type="Proteomes" id="UP000272010"/>
    </source>
</evidence>
<sequence>MSAREDMLAGRPYDPGDGELVALRRVAQGLMRDYNATIIGDKTRARTLTQLLGSWNGAVIRAPFHVDYGKNIHFGPGCFVNYGCFFMDICEIRIGARCQFGTAVQLLTEDRPRDVARRSKGQEWGRPISIGDDVWIGGGAIVVPGVTIGAGAIVGAGAVVTRDVPPGATVAGSPARPVRSSLNAERAVQEIT</sequence>
<keyword evidence="5 9" id="KW-0012">Acyltransferase</keyword>
<dbReference type="GeneID" id="78896158"/>
<dbReference type="EMBL" id="CP031078">
    <property type="protein sequence ID" value="AYF01783.1"/>
    <property type="molecule type" value="Genomic_DNA"/>
</dbReference>
<evidence type="ECO:0000259" key="8">
    <source>
        <dbReference type="SMART" id="SM01266"/>
    </source>
</evidence>
<dbReference type="RefSeq" id="WP_223850280.1">
    <property type="nucleotide sequence ID" value="NZ_CAJGAB010000024.1"/>
</dbReference>
<dbReference type="InterPro" id="IPR001451">
    <property type="entry name" value="Hexapep"/>
</dbReference>
<evidence type="ECO:0000256" key="6">
    <source>
        <dbReference type="ARBA" id="ARBA00055587"/>
    </source>
</evidence>
<dbReference type="InterPro" id="IPR011004">
    <property type="entry name" value="Trimer_LpxA-like_sf"/>
</dbReference>
<dbReference type="SUPFAM" id="SSF51161">
    <property type="entry name" value="Trimeric LpxA-like enzymes"/>
    <property type="match status" value="1"/>
</dbReference>
<dbReference type="GO" id="GO:0008374">
    <property type="term" value="F:O-acyltransferase activity"/>
    <property type="evidence" value="ECO:0007669"/>
    <property type="project" value="TreeGrafter"/>
</dbReference>
<evidence type="ECO:0000256" key="4">
    <source>
        <dbReference type="ARBA" id="ARBA00022737"/>
    </source>
</evidence>
<dbReference type="SMART" id="SM01266">
    <property type="entry name" value="Mac"/>
    <property type="match status" value="1"/>
</dbReference>
<dbReference type="InterPro" id="IPR018357">
    <property type="entry name" value="Hexapep_transf_CS"/>
</dbReference>
<dbReference type="Proteomes" id="UP000272010">
    <property type="component" value="Chromosome"/>
</dbReference>
<dbReference type="GO" id="GO:0016407">
    <property type="term" value="F:acetyltransferase activity"/>
    <property type="evidence" value="ECO:0007669"/>
    <property type="project" value="InterPro"/>
</dbReference>
<protein>
    <recommendedName>
        <fullName evidence="7">Nodulation protein L</fullName>
    </recommendedName>
</protein>
<dbReference type="Pfam" id="PF00132">
    <property type="entry name" value="Hexapep"/>
    <property type="match status" value="1"/>
</dbReference>
<dbReference type="CDD" id="cd03357">
    <property type="entry name" value="LbH_MAT_GAT"/>
    <property type="match status" value="1"/>
</dbReference>
<dbReference type="InterPro" id="IPR024688">
    <property type="entry name" value="Mac_dom"/>
</dbReference>
<feature type="domain" description="Maltose/galactoside acetyltransferase" evidence="8">
    <location>
        <begin position="4"/>
        <end position="57"/>
    </location>
</feature>
<organism evidence="9 10">
    <name type="scientific">Paracoccus yeei</name>
    <dbReference type="NCBI Taxonomy" id="147645"/>
    <lineage>
        <taxon>Bacteria</taxon>
        <taxon>Pseudomonadati</taxon>
        <taxon>Pseudomonadota</taxon>
        <taxon>Alphaproteobacteria</taxon>
        <taxon>Rhodobacterales</taxon>
        <taxon>Paracoccaceae</taxon>
        <taxon>Paracoccus</taxon>
    </lineage>
</organism>